<evidence type="ECO:0000313" key="2">
    <source>
        <dbReference type="Proteomes" id="UP000784294"/>
    </source>
</evidence>
<dbReference type="Proteomes" id="UP000784294">
    <property type="component" value="Unassembled WGS sequence"/>
</dbReference>
<dbReference type="EMBL" id="CAAALY010112643">
    <property type="protein sequence ID" value="VEL30474.1"/>
    <property type="molecule type" value="Genomic_DNA"/>
</dbReference>
<comment type="caution">
    <text evidence="1">The sequence shown here is derived from an EMBL/GenBank/DDBJ whole genome shotgun (WGS) entry which is preliminary data.</text>
</comment>
<sequence>MLLPPFSPSSTFTVNTRHRLLPSGKYFSLSSSFGGEGSLLRGISSSHQTNFNRGVQPENTGAQSVSLNRWSITAGFVVATRLSSAIHMF</sequence>
<keyword evidence="2" id="KW-1185">Reference proteome</keyword>
<proteinExistence type="predicted"/>
<evidence type="ECO:0000313" key="1">
    <source>
        <dbReference type="EMBL" id="VEL30474.1"/>
    </source>
</evidence>
<dbReference type="AlphaFoldDB" id="A0A448X839"/>
<reference evidence="1" key="1">
    <citation type="submission" date="2018-11" db="EMBL/GenBank/DDBJ databases">
        <authorList>
            <consortium name="Pathogen Informatics"/>
        </authorList>
    </citation>
    <scope>NUCLEOTIDE SEQUENCE</scope>
</reference>
<accession>A0A448X839</accession>
<gene>
    <name evidence="1" type="ORF">PXEA_LOCUS23914</name>
</gene>
<organism evidence="1 2">
    <name type="scientific">Protopolystoma xenopodis</name>
    <dbReference type="NCBI Taxonomy" id="117903"/>
    <lineage>
        <taxon>Eukaryota</taxon>
        <taxon>Metazoa</taxon>
        <taxon>Spiralia</taxon>
        <taxon>Lophotrochozoa</taxon>
        <taxon>Platyhelminthes</taxon>
        <taxon>Monogenea</taxon>
        <taxon>Polyopisthocotylea</taxon>
        <taxon>Polystomatidea</taxon>
        <taxon>Polystomatidae</taxon>
        <taxon>Protopolystoma</taxon>
    </lineage>
</organism>
<name>A0A448X839_9PLAT</name>
<protein>
    <submittedName>
        <fullName evidence="1">Uncharacterized protein</fullName>
    </submittedName>
</protein>